<feature type="repeat" description="TPR" evidence="5">
    <location>
        <begin position="258"/>
        <end position="291"/>
    </location>
</feature>
<keyword evidence="4" id="KW-0413">Isomerase</keyword>
<reference evidence="8" key="2">
    <citation type="submission" date="2021-11" db="EMBL/GenBank/DDBJ databases">
        <authorList>
            <consortium name="Genoscope - CEA"/>
            <person name="William W."/>
        </authorList>
    </citation>
    <scope>NUCLEOTIDE SEQUENCE</scope>
</reference>
<evidence type="ECO:0000256" key="6">
    <source>
        <dbReference type="SAM" id="MobiDB-lite"/>
    </source>
</evidence>
<dbReference type="InterPro" id="IPR050754">
    <property type="entry name" value="FKBP4/5/8-like"/>
</dbReference>
<dbReference type="AlphaFoldDB" id="A0A7S4EC13"/>
<dbReference type="PROSITE" id="PS50005">
    <property type="entry name" value="TPR"/>
    <property type="match status" value="1"/>
</dbReference>
<dbReference type="SMART" id="SM00028">
    <property type="entry name" value="TPR"/>
    <property type="match status" value="3"/>
</dbReference>
<evidence type="ECO:0000313" key="7">
    <source>
        <dbReference type="EMBL" id="CAE0702648.1"/>
    </source>
</evidence>
<sequence length="462" mass="50664">MATPQASDASEAEEDVSPGGDGSLLKTILKQGKERGPQALTTPSPLCEITMRVREENAATQTTVVWPRQHHGAEQPPGLPPQLRVGVETMRLGEVARITHVDFDQTPSVRTTFDVEVVTWDEALVMNSVTKRIVKRPPIQAWREPRALDRVVVRGFLGNVDYGPLSEDWPDPSLTAPPIKGQWRLDEDTENGEGRPISAGLEECVKTMRVGEVCEVVIGEDRGTIELAQLLEDPDQALISHRGAWAEPGDAERRSKAVDALRAMGNTHLKKGDLQKAIRRYDRALEVADDGGGDDGDNYLMEESEDAQQASKAAYEAGKEAVKRRSLAARANRALAHLKNGDALQAKLDCEAVLEEDESHVKCKFRRAQALVELGSIEQACDVFKALMEVPSLQREARAGLVNARKMLKAHRDAERDLFRGKIKAVPENPVAKPPRKNALERTVVASLAGRRAVGRAASDAY</sequence>
<dbReference type="EMBL" id="HBIW01020987">
    <property type="protein sequence ID" value="CAE0702648.1"/>
    <property type="molecule type" value="Transcribed_RNA"/>
</dbReference>
<dbReference type="PANTHER" id="PTHR46512:SF9">
    <property type="entry name" value="PEPTIDYLPROLYL ISOMERASE"/>
    <property type="match status" value="1"/>
</dbReference>
<keyword evidence="5" id="KW-0802">TPR repeat</keyword>
<dbReference type="EC" id="5.2.1.8" evidence="2"/>
<feature type="region of interest" description="Disordered" evidence="6">
    <location>
        <begin position="168"/>
        <end position="197"/>
    </location>
</feature>
<comment type="catalytic activity">
    <reaction evidence="1">
        <text>[protein]-peptidylproline (omega=180) = [protein]-peptidylproline (omega=0)</text>
        <dbReference type="Rhea" id="RHEA:16237"/>
        <dbReference type="Rhea" id="RHEA-COMP:10747"/>
        <dbReference type="Rhea" id="RHEA-COMP:10748"/>
        <dbReference type="ChEBI" id="CHEBI:83833"/>
        <dbReference type="ChEBI" id="CHEBI:83834"/>
        <dbReference type="EC" id="5.2.1.8"/>
    </reaction>
</comment>
<dbReference type="Proteomes" id="UP000789595">
    <property type="component" value="Unassembled WGS sequence"/>
</dbReference>
<dbReference type="Gene3D" id="1.25.40.10">
    <property type="entry name" value="Tetratricopeptide repeat domain"/>
    <property type="match status" value="1"/>
</dbReference>
<evidence type="ECO:0000313" key="9">
    <source>
        <dbReference type="Proteomes" id="UP000789595"/>
    </source>
</evidence>
<dbReference type="InterPro" id="IPR011990">
    <property type="entry name" value="TPR-like_helical_dom_sf"/>
</dbReference>
<dbReference type="SUPFAM" id="SSF48452">
    <property type="entry name" value="TPR-like"/>
    <property type="match status" value="1"/>
</dbReference>
<keyword evidence="9" id="KW-1185">Reference proteome</keyword>
<evidence type="ECO:0000256" key="4">
    <source>
        <dbReference type="ARBA" id="ARBA00023235"/>
    </source>
</evidence>
<evidence type="ECO:0000256" key="5">
    <source>
        <dbReference type="PROSITE-ProRule" id="PRU00339"/>
    </source>
</evidence>
<evidence type="ECO:0000256" key="2">
    <source>
        <dbReference type="ARBA" id="ARBA00013194"/>
    </source>
</evidence>
<dbReference type="GO" id="GO:0003755">
    <property type="term" value="F:peptidyl-prolyl cis-trans isomerase activity"/>
    <property type="evidence" value="ECO:0007669"/>
    <property type="project" value="UniProtKB-EC"/>
</dbReference>
<reference evidence="7" key="1">
    <citation type="submission" date="2021-01" db="EMBL/GenBank/DDBJ databases">
        <authorList>
            <person name="Corre E."/>
            <person name="Pelletier E."/>
            <person name="Niang G."/>
            <person name="Scheremetjew M."/>
            <person name="Finn R."/>
            <person name="Kale V."/>
            <person name="Holt S."/>
            <person name="Cochrane G."/>
            <person name="Meng A."/>
            <person name="Brown T."/>
            <person name="Cohen L."/>
        </authorList>
    </citation>
    <scope>NUCLEOTIDE SEQUENCE</scope>
    <source>
        <strain evidence="7">CCMP1756</strain>
    </source>
</reference>
<proteinExistence type="predicted"/>
<protein>
    <recommendedName>
        <fullName evidence="2">peptidylprolyl isomerase</fullName>
        <ecNumber evidence="2">5.2.1.8</ecNumber>
    </recommendedName>
</protein>
<feature type="region of interest" description="Disordered" evidence="6">
    <location>
        <begin position="1"/>
        <end position="43"/>
    </location>
</feature>
<gene>
    <name evidence="7" type="ORF">PCAL00307_LOCUS18093</name>
    <name evidence="8" type="ORF">PECAL_5P13500</name>
</gene>
<accession>A0A7S4EC13</accession>
<evidence type="ECO:0000256" key="1">
    <source>
        <dbReference type="ARBA" id="ARBA00000971"/>
    </source>
</evidence>
<evidence type="ECO:0000256" key="3">
    <source>
        <dbReference type="ARBA" id="ARBA00023110"/>
    </source>
</evidence>
<evidence type="ECO:0000313" key="8">
    <source>
        <dbReference type="EMBL" id="CAH0376751.1"/>
    </source>
</evidence>
<dbReference type="OrthoDB" id="69400at2759"/>
<organism evidence="7">
    <name type="scientific">Pelagomonas calceolata</name>
    <dbReference type="NCBI Taxonomy" id="35677"/>
    <lineage>
        <taxon>Eukaryota</taxon>
        <taxon>Sar</taxon>
        <taxon>Stramenopiles</taxon>
        <taxon>Ochrophyta</taxon>
        <taxon>Pelagophyceae</taxon>
        <taxon>Pelagomonadales</taxon>
        <taxon>Pelagomonadaceae</taxon>
        <taxon>Pelagomonas</taxon>
    </lineage>
</organism>
<dbReference type="PANTHER" id="PTHR46512">
    <property type="entry name" value="PEPTIDYLPROLYL ISOMERASE"/>
    <property type="match status" value="1"/>
</dbReference>
<dbReference type="EMBL" id="CAKKNE010000005">
    <property type="protein sequence ID" value="CAH0376751.1"/>
    <property type="molecule type" value="Genomic_DNA"/>
</dbReference>
<name>A0A7S4EC13_9STRA</name>
<keyword evidence="3" id="KW-0697">Rotamase</keyword>
<dbReference type="InterPro" id="IPR019734">
    <property type="entry name" value="TPR_rpt"/>
</dbReference>